<keyword evidence="9" id="KW-1185">Reference proteome</keyword>
<feature type="transmembrane region" description="Helical" evidence="6">
    <location>
        <begin position="141"/>
        <end position="160"/>
    </location>
</feature>
<dbReference type="RefSeq" id="XP_040729178.1">
    <property type="nucleotide sequence ID" value="XM_040879348.1"/>
</dbReference>
<evidence type="ECO:0000256" key="4">
    <source>
        <dbReference type="ARBA" id="ARBA00023136"/>
    </source>
</evidence>
<name>A0A364KMA5_TALAM</name>
<evidence type="ECO:0000256" key="6">
    <source>
        <dbReference type="SAM" id="Phobius"/>
    </source>
</evidence>
<feature type="transmembrane region" description="Helical" evidence="6">
    <location>
        <begin position="63"/>
        <end position="86"/>
    </location>
</feature>
<reference evidence="8 9" key="1">
    <citation type="journal article" date="2017" name="Biotechnol. Biofuels">
        <title>Differential beta-glucosidase expression as a function of carbon source availability in Talaromyces amestolkiae: a genomic and proteomic approach.</title>
        <authorList>
            <person name="de Eugenio L.I."/>
            <person name="Mendez-Liter J.A."/>
            <person name="Nieto-Dominguez M."/>
            <person name="Alonso L."/>
            <person name="Gil-Munoz J."/>
            <person name="Barriuso J."/>
            <person name="Prieto A."/>
            <person name="Martinez M.J."/>
        </authorList>
    </citation>
    <scope>NUCLEOTIDE SEQUENCE [LARGE SCALE GENOMIC DNA]</scope>
    <source>
        <strain evidence="8 9">CIB</strain>
    </source>
</reference>
<evidence type="ECO:0000313" key="9">
    <source>
        <dbReference type="Proteomes" id="UP000249363"/>
    </source>
</evidence>
<dbReference type="PANTHER" id="PTHR33048">
    <property type="entry name" value="PTH11-LIKE INTEGRAL MEMBRANE PROTEIN (AFU_ORTHOLOGUE AFUA_5G11245)"/>
    <property type="match status" value="1"/>
</dbReference>
<keyword evidence="2 6" id="KW-0812">Transmembrane</keyword>
<dbReference type="GeneID" id="63789890"/>
<keyword evidence="4 6" id="KW-0472">Membrane</keyword>
<keyword evidence="3 6" id="KW-1133">Transmembrane helix</keyword>
<comment type="subcellular location">
    <subcellularLocation>
        <location evidence="1">Membrane</location>
        <topology evidence="1">Multi-pass membrane protein</topology>
    </subcellularLocation>
</comment>
<evidence type="ECO:0000256" key="5">
    <source>
        <dbReference type="ARBA" id="ARBA00038359"/>
    </source>
</evidence>
<evidence type="ECO:0000256" key="1">
    <source>
        <dbReference type="ARBA" id="ARBA00004141"/>
    </source>
</evidence>
<dbReference type="PANTHER" id="PTHR33048:SF108">
    <property type="entry name" value="INTEGRAL MEMBRANE PROTEIN"/>
    <property type="match status" value="1"/>
</dbReference>
<dbReference type="OrthoDB" id="5378633at2759"/>
<evidence type="ECO:0000256" key="3">
    <source>
        <dbReference type="ARBA" id="ARBA00022989"/>
    </source>
</evidence>
<feature type="transmembrane region" description="Helical" evidence="6">
    <location>
        <begin position="262"/>
        <end position="284"/>
    </location>
</feature>
<proteinExistence type="inferred from homology"/>
<protein>
    <recommendedName>
        <fullName evidence="7">Rhodopsin domain-containing protein</fullName>
    </recommendedName>
</protein>
<comment type="caution">
    <text evidence="8">The sequence shown here is derived from an EMBL/GenBank/DDBJ whole genome shotgun (WGS) entry which is preliminary data.</text>
</comment>
<organism evidence="8 9">
    <name type="scientific">Talaromyces amestolkiae</name>
    <dbReference type="NCBI Taxonomy" id="1196081"/>
    <lineage>
        <taxon>Eukaryota</taxon>
        <taxon>Fungi</taxon>
        <taxon>Dikarya</taxon>
        <taxon>Ascomycota</taxon>
        <taxon>Pezizomycotina</taxon>
        <taxon>Eurotiomycetes</taxon>
        <taxon>Eurotiomycetidae</taxon>
        <taxon>Eurotiales</taxon>
        <taxon>Trichocomaceae</taxon>
        <taxon>Talaromyces</taxon>
        <taxon>Talaromyces sect. Talaromyces</taxon>
    </lineage>
</organism>
<dbReference type="STRING" id="1196081.A0A364KMA5"/>
<feature type="transmembrane region" description="Helical" evidence="6">
    <location>
        <begin position="106"/>
        <end position="129"/>
    </location>
</feature>
<evidence type="ECO:0000256" key="2">
    <source>
        <dbReference type="ARBA" id="ARBA00022692"/>
    </source>
</evidence>
<evidence type="ECO:0000313" key="8">
    <source>
        <dbReference type="EMBL" id="RAO64661.1"/>
    </source>
</evidence>
<feature type="transmembrane region" description="Helical" evidence="6">
    <location>
        <begin position="192"/>
        <end position="211"/>
    </location>
</feature>
<dbReference type="InterPro" id="IPR052337">
    <property type="entry name" value="SAT4-like"/>
</dbReference>
<feature type="transmembrane region" description="Helical" evidence="6">
    <location>
        <begin position="29"/>
        <end position="51"/>
    </location>
</feature>
<feature type="domain" description="Rhodopsin" evidence="7">
    <location>
        <begin position="47"/>
        <end position="286"/>
    </location>
</feature>
<dbReference type="GO" id="GO:0016020">
    <property type="term" value="C:membrane"/>
    <property type="evidence" value="ECO:0007669"/>
    <property type="project" value="UniProtKB-SubCell"/>
</dbReference>
<evidence type="ECO:0000259" key="7">
    <source>
        <dbReference type="Pfam" id="PF20684"/>
    </source>
</evidence>
<dbReference type="Proteomes" id="UP000249363">
    <property type="component" value="Unassembled WGS sequence"/>
</dbReference>
<feature type="transmembrane region" description="Helical" evidence="6">
    <location>
        <begin position="223"/>
        <end position="242"/>
    </location>
</feature>
<sequence length="376" mass="41137">MSGTDPPALDTPSGMTPDFDHPTDVLRTILLVTQCLCIPIVSIIVVLRLYVRIRFQQQLGVDEYFSFAAWILFMAYCISAILLSSHGGGCYQWELYRSELVGFLRISYIATLFYAPMALFVKVALLTLLARVFKPYRKWVILIHIILGVVLAYYVPAFIIKARICSPVSAYWNGTASGGSCLNQGRVIVADSVMSVVTDLAILILPLPLTWSLQMPLEKKLKVMGLLSAGGLATGFSLYRLVMIVQDGQSPDQTMVFTRVVLTGNAEGAVGLICACLPALNVLISRTHKGSSYLAKPESHSGSRLQLRKIRGSKSDYRPMVDKNVEDGTAFGSDERVLISNVAASYSGNDFSDHTSFDTGIMKSVAVSQSVEVTNK</sequence>
<dbReference type="EMBL" id="MIKG01000001">
    <property type="protein sequence ID" value="RAO64661.1"/>
    <property type="molecule type" value="Genomic_DNA"/>
</dbReference>
<dbReference type="Pfam" id="PF20684">
    <property type="entry name" value="Fung_rhodopsin"/>
    <property type="match status" value="1"/>
</dbReference>
<dbReference type="AlphaFoldDB" id="A0A364KMA5"/>
<comment type="similarity">
    <text evidence="5">Belongs to the SAT4 family.</text>
</comment>
<gene>
    <name evidence="8" type="ORF">BHQ10_000673</name>
</gene>
<dbReference type="InterPro" id="IPR049326">
    <property type="entry name" value="Rhodopsin_dom_fungi"/>
</dbReference>
<accession>A0A364KMA5</accession>